<dbReference type="CDD" id="cd02980">
    <property type="entry name" value="TRX_Fd_family"/>
    <property type="match status" value="1"/>
</dbReference>
<gene>
    <name evidence="1" type="ORF">V0288_18045</name>
</gene>
<dbReference type="AlphaFoldDB" id="A0AAW9QPN4"/>
<proteinExistence type="predicted"/>
<protein>
    <submittedName>
        <fullName evidence="1">(2Fe-2S) ferredoxin domain-containing protein</fullName>
    </submittedName>
</protein>
<evidence type="ECO:0000313" key="2">
    <source>
        <dbReference type="Proteomes" id="UP001328733"/>
    </source>
</evidence>
<accession>A0AAW9QPN4</accession>
<dbReference type="Gene3D" id="3.40.30.10">
    <property type="entry name" value="Glutaredoxin"/>
    <property type="match status" value="1"/>
</dbReference>
<dbReference type="InterPro" id="IPR036249">
    <property type="entry name" value="Thioredoxin-like_sf"/>
</dbReference>
<dbReference type="EMBL" id="JBAFSM010000039">
    <property type="protein sequence ID" value="MEG3439033.1"/>
    <property type="molecule type" value="Genomic_DNA"/>
</dbReference>
<organism evidence="1 2">
    <name type="scientific">Pannus brasiliensis CCIBt3594</name>
    <dbReference type="NCBI Taxonomy" id="1427578"/>
    <lineage>
        <taxon>Bacteria</taxon>
        <taxon>Bacillati</taxon>
        <taxon>Cyanobacteriota</taxon>
        <taxon>Cyanophyceae</taxon>
        <taxon>Oscillatoriophycideae</taxon>
        <taxon>Chroococcales</taxon>
        <taxon>Microcystaceae</taxon>
        <taxon>Pannus</taxon>
    </lineage>
</organism>
<sequence>MGLQLTTPFQIEGEFLRFVGKTTDKIKSLQVLVGDRTVKIIIAKEARGHLSRDFLPGDRVQILGLQKVKEDGKKIKFKAYQIDRLSCSLNCPAAHTQTCTKVNSISGKILLCHKSGCAKHGGKAIYRALEEAIDRYGLGDSVKIETTGCQKRCGQAPNLIMMPSKQKYGRVYPKKVHHLVRDHFLALSENHG</sequence>
<comment type="caution">
    <text evidence="1">The sequence shown here is derived from an EMBL/GenBank/DDBJ whole genome shotgun (WGS) entry which is preliminary data.</text>
</comment>
<name>A0AAW9QPN4_9CHRO</name>
<dbReference type="RefSeq" id="WP_332866516.1">
    <property type="nucleotide sequence ID" value="NZ_JBAFSM010000039.1"/>
</dbReference>
<dbReference type="Proteomes" id="UP001328733">
    <property type="component" value="Unassembled WGS sequence"/>
</dbReference>
<reference evidence="1 2" key="1">
    <citation type="submission" date="2024-01" db="EMBL/GenBank/DDBJ databases">
        <title>Genomic insights into the taxonomy and metabolism of the cyanobacterium Pannus brasiliensis CCIBt3594.</title>
        <authorList>
            <person name="Machado M."/>
            <person name="Botero N.B."/>
            <person name="Andreote A.P.D."/>
            <person name="Feitosa A.M.T."/>
            <person name="Popin R."/>
            <person name="Sivonen K."/>
            <person name="Fiore M.F."/>
        </authorList>
    </citation>
    <scope>NUCLEOTIDE SEQUENCE [LARGE SCALE GENOMIC DNA]</scope>
    <source>
        <strain evidence="1 2">CCIBt3594</strain>
    </source>
</reference>
<keyword evidence="2" id="KW-1185">Reference proteome</keyword>
<evidence type="ECO:0000313" key="1">
    <source>
        <dbReference type="EMBL" id="MEG3439033.1"/>
    </source>
</evidence>
<dbReference type="SUPFAM" id="SSF52833">
    <property type="entry name" value="Thioredoxin-like"/>
    <property type="match status" value="1"/>
</dbReference>